<proteinExistence type="predicted"/>
<protein>
    <submittedName>
        <fullName evidence="1">Uncharacterized protein</fullName>
    </submittedName>
</protein>
<evidence type="ECO:0000313" key="1">
    <source>
        <dbReference type="EMBL" id="QSX80115.1"/>
    </source>
</evidence>
<keyword evidence="2" id="KW-1185">Reference proteome</keyword>
<dbReference type="Proteomes" id="UP000639274">
    <property type="component" value="Chromosome"/>
</dbReference>
<name>A0A974Y3X6_9GAMM</name>
<evidence type="ECO:0000313" key="2">
    <source>
        <dbReference type="Proteomes" id="UP000639274"/>
    </source>
</evidence>
<reference evidence="1 2" key="1">
    <citation type="submission" date="2021-03" db="EMBL/GenBank/DDBJ databases">
        <title>Lysobacter sp. nov. isolated from soil of gangwondo yeongwol, south Korea.</title>
        <authorList>
            <person name="Kim K.R."/>
            <person name="Kim K.H."/>
            <person name="Jeon C.O."/>
        </authorList>
    </citation>
    <scope>NUCLEOTIDE SEQUENCE [LARGE SCALE GENOMIC DNA]</scope>
    <source>
        <strain evidence="1 2">R19</strain>
    </source>
</reference>
<gene>
    <name evidence="1" type="ORF">I8J32_016060</name>
</gene>
<dbReference type="KEGG" id="lsf:I8J32_016060"/>
<dbReference type="AlphaFoldDB" id="A0A974Y3X6"/>
<organism evidence="1 2">
    <name type="scientific">Agrilutibacter solisilvae</name>
    <dbReference type="NCBI Taxonomy" id="2763317"/>
    <lineage>
        <taxon>Bacteria</taxon>
        <taxon>Pseudomonadati</taxon>
        <taxon>Pseudomonadota</taxon>
        <taxon>Gammaproteobacteria</taxon>
        <taxon>Lysobacterales</taxon>
        <taxon>Lysobacteraceae</taxon>
        <taxon>Agrilutibacter</taxon>
    </lineage>
</organism>
<dbReference type="EMBL" id="CP071518">
    <property type="protein sequence ID" value="QSX80115.1"/>
    <property type="molecule type" value="Genomic_DNA"/>
</dbReference>
<sequence>MLAAVCVLMSEMPTYLAVPLAALALIHAAHLSATQWKRPLRRLVVPHSAAPATIDGVDMDGLQVYWRGPLAVLVWRGPDGRRHRLHGWPDTLRRPVRRELRLALAARGPARVPRSVAP</sequence>
<accession>A0A974Y3X6</accession>